<sequence>MAPTASLPTRKLGKTGREISALGLGLMGLSIAYGSVGTDEKRFAVLDRAFELGCTNWDSSDLYGDSEDLLGKWFALHPERRADIFLATKFAVTITVKDNLELEYGCDSSPEYARTACERSLKRLGVDFIDLYYIHRLDAVTPIEKTMEALAELKREGKIKAIGISECSSNTVRRAYKIAPVDAVQVEYNPWQLDIENATSTNLLATCRELGVSVFAYSPLGRGFLTGQIRSINDFEATDFRRILPRFSPENFPKNLELVKKFEEMAAKKGCSSGQLALAWLLAQGNDIIPIPGTKKIKYLEENVAAAFLELTSEEDKEIRAFIESIAGDISGERAPENFFTQWSDSPEL</sequence>
<organism evidence="3 4">
    <name type="scientific">Podospora didyma</name>
    <dbReference type="NCBI Taxonomy" id="330526"/>
    <lineage>
        <taxon>Eukaryota</taxon>
        <taxon>Fungi</taxon>
        <taxon>Dikarya</taxon>
        <taxon>Ascomycota</taxon>
        <taxon>Pezizomycotina</taxon>
        <taxon>Sordariomycetes</taxon>
        <taxon>Sordariomycetidae</taxon>
        <taxon>Sordariales</taxon>
        <taxon>Podosporaceae</taxon>
        <taxon>Podospora</taxon>
    </lineage>
</organism>
<proteinExistence type="predicted"/>
<evidence type="ECO:0000259" key="2">
    <source>
        <dbReference type="Pfam" id="PF00248"/>
    </source>
</evidence>
<dbReference type="InterPro" id="IPR036812">
    <property type="entry name" value="NAD(P)_OxRdtase_dom_sf"/>
</dbReference>
<protein>
    <submittedName>
        <fullName evidence="3">Aldo/keto reductase-like protein</fullName>
    </submittedName>
</protein>
<evidence type="ECO:0000256" key="1">
    <source>
        <dbReference type="ARBA" id="ARBA00023002"/>
    </source>
</evidence>
<dbReference type="Gene3D" id="3.20.20.100">
    <property type="entry name" value="NADP-dependent oxidoreductase domain"/>
    <property type="match status" value="1"/>
</dbReference>
<feature type="domain" description="NADP-dependent oxidoreductase" evidence="2">
    <location>
        <begin position="22"/>
        <end position="323"/>
    </location>
</feature>
<keyword evidence="1" id="KW-0560">Oxidoreductase</keyword>
<dbReference type="SUPFAM" id="SSF51430">
    <property type="entry name" value="NAD(P)-linked oxidoreductase"/>
    <property type="match status" value="1"/>
</dbReference>
<reference evidence="3" key="1">
    <citation type="journal article" date="2023" name="Mol. Phylogenet. Evol.">
        <title>Genome-scale phylogeny and comparative genomics of the fungal order Sordariales.</title>
        <authorList>
            <person name="Hensen N."/>
            <person name="Bonometti L."/>
            <person name="Westerberg I."/>
            <person name="Brannstrom I.O."/>
            <person name="Guillou S."/>
            <person name="Cros-Aarteil S."/>
            <person name="Calhoun S."/>
            <person name="Haridas S."/>
            <person name="Kuo A."/>
            <person name="Mondo S."/>
            <person name="Pangilinan J."/>
            <person name="Riley R."/>
            <person name="LaButti K."/>
            <person name="Andreopoulos B."/>
            <person name="Lipzen A."/>
            <person name="Chen C."/>
            <person name="Yan M."/>
            <person name="Daum C."/>
            <person name="Ng V."/>
            <person name="Clum A."/>
            <person name="Steindorff A."/>
            <person name="Ohm R.A."/>
            <person name="Martin F."/>
            <person name="Silar P."/>
            <person name="Natvig D.O."/>
            <person name="Lalanne C."/>
            <person name="Gautier V."/>
            <person name="Ament-Velasquez S.L."/>
            <person name="Kruys A."/>
            <person name="Hutchinson M.I."/>
            <person name="Powell A.J."/>
            <person name="Barry K."/>
            <person name="Miller A.N."/>
            <person name="Grigoriev I.V."/>
            <person name="Debuchy R."/>
            <person name="Gladieux P."/>
            <person name="Hiltunen Thoren M."/>
            <person name="Johannesson H."/>
        </authorList>
    </citation>
    <scope>NUCLEOTIDE SEQUENCE</scope>
    <source>
        <strain evidence="3">CBS 232.78</strain>
    </source>
</reference>
<dbReference type="InterPro" id="IPR023210">
    <property type="entry name" value="NADP_OxRdtase_dom"/>
</dbReference>
<dbReference type="GO" id="GO:0005737">
    <property type="term" value="C:cytoplasm"/>
    <property type="evidence" value="ECO:0007669"/>
    <property type="project" value="TreeGrafter"/>
</dbReference>
<dbReference type="Proteomes" id="UP001285441">
    <property type="component" value="Unassembled WGS sequence"/>
</dbReference>
<dbReference type="GO" id="GO:0016491">
    <property type="term" value="F:oxidoreductase activity"/>
    <property type="evidence" value="ECO:0007669"/>
    <property type="project" value="UniProtKB-KW"/>
</dbReference>
<evidence type="ECO:0000313" key="4">
    <source>
        <dbReference type="Proteomes" id="UP001285441"/>
    </source>
</evidence>
<reference evidence="3" key="2">
    <citation type="submission" date="2023-06" db="EMBL/GenBank/DDBJ databases">
        <authorList>
            <consortium name="Lawrence Berkeley National Laboratory"/>
            <person name="Haridas S."/>
            <person name="Hensen N."/>
            <person name="Bonometti L."/>
            <person name="Westerberg I."/>
            <person name="Brannstrom I.O."/>
            <person name="Guillou S."/>
            <person name="Cros-Aarteil S."/>
            <person name="Calhoun S."/>
            <person name="Kuo A."/>
            <person name="Mondo S."/>
            <person name="Pangilinan J."/>
            <person name="Riley R."/>
            <person name="LaButti K."/>
            <person name="Andreopoulos B."/>
            <person name="Lipzen A."/>
            <person name="Chen C."/>
            <person name="Yanf M."/>
            <person name="Daum C."/>
            <person name="Ng V."/>
            <person name="Clum A."/>
            <person name="Steindorff A."/>
            <person name="Ohm R."/>
            <person name="Martin F."/>
            <person name="Silar P."/>
            <person name="Natvig D."/>
            <person name="Lalanne C."/>
            <person name="Gautier V."/>
            <person name="Ament-velasquez S.L."/>
            <person name="Kruys A."/>
            <person name="Hutchinson M.I."/>
            <person name="Powell A.J."/>
            <person name="Barry K."/>
            <person name="Miller A.N."/>
            <person name="Grigoriev I.V."/>
            <person name="Debuchy R."/>
            <person name="Gladieux P."/>
            <person name="Thoren M.H."/>
            <person name="Johannesson H."/>
        </authorList>
    </citation>
    <scope>NUCLEOTIDE SEQUENCE</scope>
    <source>
        <strain evidence="3">CBS 232.78</strain>
    </source>
</reference>
<dbReference type="EMBL" id="JAULSW010000004">
    <property type="protein sequence ID" value="KAK3385616.1"/>
    <property type="molecule type" value="Genomic_DNA"/>
</dbReference>
<dbReference type="PANTHER" id="PTHR43625:SF40">
    <property type="entry name" value="ALDO-KETO REDUCTASE YAKC [NADP(+)]"/>
    <property type="match status" value="1"/>
</dbReference>
<accession>A0AAE0NQ23</accession>
<dbReference type="InterPro" id="IPR050791">
    <property type="entry name" value="Aldo-Keto_reductase"/>
</dbReference>
<gene>
    <name evidence="3" type="ORF">B0H63DRAFT_560183</name>
</gene>
<evidence type="ECO:0000313" key="3">
    <source>
        <dbReference type="EMBL" id="KAK3385616.1"/>
    </source>
</evidence>
<comment type="caution">
    <text evidence="3">The sequence shown here is derived from an EMBL/GenBank/DDBJ whole genome shotgun (WGS) entry which is preliminary data.</text>
</comment>
<keyword evidence="4" id="KW-1185">Reference proteome</keyword>
<dbReference type="AlphaFoldDB" id="A0AAE0NQ23"/>
<name>A0AAE0NQ23_9PEZI</name>
<dbReference type="PANTHER" id="PTHR43625">
    <property type="entry name" value="AFLATOXIN B1 ALDEHYDE REDUCTASE"/>
    <property type="match status" value="1"/>
</dbReference>
<dbReference type="Pfam" id="PF00248">
    <property type="entry name" value="Aldo_ket_red"/>
    <property type="match status" value="1"/>
</dbReference>